<dbReference type="GO" id="GO:0008168">
    <property type="term" value="F:methyltransferase activity"/>
    <property type="evidence" value="ECO:0007669"/>
    <property type="project" value="UniProtKB-KW"/>
</dbReference>
<gene>
    <name evidence="2" type="ORF">AM2010_781</name>
</gene>
<protein>
    <submittedName>
        <fullName evidence="2">Methyltransferase</fullName>
    </submittedName>
</protein>
<dbReference type="AlphaFoldDB" id="A0A0G3X8A4"/>
<dbReference type="InterPro" id="IPR029063">
    <property type="entry name" value="SAM-dependent_MTases_sf"/>
</dbReference>
<evidence type="ECO:0000259" key="1">
    <source>
        <dbReference type="Pfam" id="PF08242"/>
    </source>
</evidence>
<dbReference type="Proteomes" id="UP000037643">
    <property type="component" value="Chromosome"/>
</dbReference>
<proteinExistence type="predicted"/>
<name>A0A0G3X8A4_9SPHN</name>
<dbReference type="STRING" id="543877.AM2010_781"/>
<dbReference type="PATRIC" id="fig|543877.4.peg.789"/>
<dbReference type="GO" id="GO:0032259">
    <property type="term" value="P:methylation"/>
    <property type="evidence" value="ECO:0007669"/>
    <property type="project" value="UniProtKB-KW"/>
</dbReference>
<dbReference type="InterPro" id="IPR013217">
    <property type="entry name" value="Methyltransf_12"/>
</dbReference>
<dbReference type="Gene3D" id="3.40.50.150">
    <property type="entry name" value="Vaccinia Virus protein VP39"/>
    <property type="match status" value="1"/>
</dbReference>
<dbReference type="Pfam" id="PF08242">
    <property type="entry name" value="Methyltransf_12"/>
    <property type="match status" value="1"/>
</dbReference>
<dbReference type="RefSeq" id="WP_047805965.1">
    <property type="nucleotide sequence ID" value="NZ_CP011805.1"/>
</dbReference>
<dbReference type="PANTHER" id="PTHR43861:SF1">
    <property type="entry name" value="TRANS-ACONITATE 2-METHYLTRANSFERASE"/>
    <property type="match status" value="1"/>
</dbReference>
<keyword evidence="2" id="KW-0808">Transferase</keyword>
<dbReference type="EMBL" id="CP011805">
    <property type="protein sequence ID" value="AKM06861.1"/>
    <property type="molecule type" value="Genomic_DNA"/>
</dbReference>
<dbReference type="KEGG" id="amx:AM2010_781"/>
<accession>A0A0G3X8A4</accession>
<feature type="domain" description="Methyltransferase type 12" evidence="1">
    <location>
        <begin position="55"/>
        <end position="151"/>
    </location>
</feature>
<keyword evidence="2" id="KW-0489">Methyltransferase</keyword>
<sequence>MERHLSRPEPGNHAELMDRVYRGQRHIYDLTRKYYLLGRDRLIADLDCQPGDTVLEIACGTGRNLAQAKRRWPGIRLYGIDISQEMLRSAKAALGEQAILADGDACGFDPQETLGRVQFDRVFLSYSLSMIPDWEGALDHAADLLAPEGRLHVVDFGDLEGLPSPLARGLRAWLARFHVEPRTRLADMGGRIAANRGLSCRHRRGRFGYCQHLTLGAREV</sequence>
<reference evidence="2 3" key="1">
    <citation type="submission" date="2015-06" db="EMBL/GenBank/DDBJ databases">
        <authorList>
            <person name="Kim K.M."/>
        </authorList>
    </citation>
    <scope>NUCLEOTIDE SEQUENCE [LARGE SCALE GENOMIC DNA]</scope>
    <source>
        <strain evidence="2 3">KCTC 22370</strain>
    </source>
</reference>
<organism evidence="2 3">
    <name type="scientific">Pelagerythrobacter marensis</name>
    <dbReference type="NCBI Taxonomy" id="543877"/>
    <lineage>
        <taxon>Bacteria</taxon>
        <taxon>Pseudomonadati</taxon>
        <taxon>Pseudomonadota</taxon>
        <taxon>Alphaproteobacteria</taxon>
        <taxon>Sphingomonadales</taxon>
        <taxon>Erythrobacteraceae</taxon>
        <taxon>Pelagerythrobacter</taxon>
    </lineage>
</organism>
<keyword evidence="3" id="KW-1185">Reference proteome</keyword>
<dbReference type="CDD" id="cd02440">
    <property type="entry name" value="AdoMet_MTases"/>
    <property type="match status" value="1"/>
</dbReference>
<evidence type="ECO:0000313" key="2">
    <source>
        <dbReference type="EMBL" id="AKM06861.1"/>
    </source>
</evidence>
<evidence type="ECO:0000313" key="3">
    <source>
        <dbReference type="Proteomes" id="UP000037643"/>
    </source>
</evidence>
<dbReference type="PANTHER" id="PTHR43861">
    <property type="entry name" value="TRANS-ACONITATE 2-METHYLTRANSFERASE-RELATED"/>
    <property type="match status" value="1"/>
</dbReference>
<dbReference type="SUPFAM" id="SSF53335">
    <property type="entry name" value="S-adenosyl-L-methionine-dependent methyltransferases"/>
    <property type="match status" value="1"/>
</dbReference>